<evidence type="ECO:0000313" key="3">
    <source>
        <dbReference type="Proteomes" id="UP000678276"/>
    </source>
</evidence>
<reference evidence="2 3" key="1">
    <citation type="submission" date="2021-04" db="EMBL/GenBank/DDBJ databases">
        <title>Whole genome sequence of Jiella sp. KSK16Y-1.</title>
        <authorList>
            <person name="Tuo L."/>
        </authorList>
    </citation>
    <scope>NUCLEOTIDE SEQUENCE [LARGE SCALE GENOMIC DNA]</scope>
    <source>
        <strain evidence="2 3">KSK16Y-1</strain>
    </source>
</reference>
<evidence type="ECO:0000256" key="1">
    <source>
        <dbReference type="SAM" id="MobiDB-lite"/>
    </source>
</evidence>
<accession>A0ABS4BI63</accession>
<dbReference type="Proteomes" id="UP000678276">
    <property type="component" value="Unassembled WGS sequence"/>
</dbReference>
<evidence type="ECO:0000313" key="2">
    <source>
        <dbReference type="EMBL" id="MBP0616454.1"/>
    </source>
</evidence>
<evidence type="ECO:0008006" key="4">
    <source>
        <dbReference type="Google" id="ProtNLM"/>
    </source>
</evidence>
<dbReference type="Gene3D" id="3.30.160.150">
    <property type="entry name" value="Lipoprotein like domain"/>
    <property type="match status" value="1"/>
</dbReference>
<protein>
    <recommendedName>
        <fullName evidence="4">LPS-assembly lipoprotein</fullName>
    </recommendedName>
</protein>
<proteinExistence type="predicted"/>
<gene>
    <name evidence="2" type="ORF">J6595_12765</name>
</gene>
<feature type="region of interest" description="Disordered" evidence="1">
    <location>
        <begin position="1"/>
        <end position="20"/>
    </location>
</feature>
<keyword evidence="3" id="KW-1185">Reference proteome</keyword>
<organism evidence="2 3">
    <name type="scientific">Jiella mangrovi</name>
    <dbReference type="NCBI Taxonomy" id="2821407"/>
    <lineage>
        <taxon>Bacteria</taxon>
        <taxon>Pseudomonadati</taxon>
        <taxon>Pseudomonadota</taxon>
        <taxon>Alphaproteobacteria</taxon>
        <taxon>Hyphomicrobiales</taxon>
        <taxon>Aurantimonadaceae</taxon>
        <taxon>Jiella</taxon>
    </lineage>
</organism>
<comment type="caution">
    <text evidence="2">The sequence shown here is derived from an EMBL/GenBank/DDBJ whole genome shotgun (WGS) entry which is preliminary data.</text>
</comment>
<dbReference type="EMBL" id="JAGJCF010000007">
    <property type="protein sequence ID" value="MBP0616454.1"/>
    <property type="molecule type" value="Genomic_DNA"/>
</dbReference>
<sequence length="198" mass="20883">MSSSDRAGPGRIVSAPDRGWHRHPARAPALLAGVVAALLAGCTAGPLYGTNGVGGTDIGSAAARLPYAGRIAITEADTRTDQLVRNELLFRLNRGKPVADPLYELRLQVTGKARGSIIQSEGVSRSVIYIETAKYQLVRLSDNAVITSGERSATVPYDQTIQLYASQRALKNARSEASRQLAGQLELAIASALSRSGG</sequence>
<dbReference type="RefSeq" id="WP_209594939.1">
    <property type="nucleotide sequence ID" value="NZ_JAGJCF010000007.1"/>
</dbReference>
<name>A0ABS4BI63_9HYPH</name>